<sequence>MLDDMTPNERYNDKHAELKERQIRLDKLLKNQGWYPIIINTYKQKLTNSYITKENKEEYNKTIEYYENLLKDNETAIESIKKEIRESIPNVTENLLKETKDLGLTGGKRKSKRNSKKVAKKPVASQKKQSIYKEILGKQMKIYKMPDSRKEYVKYKGDLHLITDYKDLMKQKAIAKTKTKATQQKTKSKTKK</sequence>
<dbReference type="AlphaFoldDB" id="A0A6C0L9X0"/>
<evidence type="ECO:0000313" key="2">
    <source>
        <dbReference type="EMBL" id="QHU27769.1"/>
    </source>
</evidence>
<proteinExistence type="predicted"/>
<reference evidence="2" key="1">
    <citation type="journal article" date="2020" name="Nature">
        <title>Giant virus diversity and host interactions through global metagenomics.</title>
        <authorList>
            <person name="Schulz F."/>
            <person name="Roux S."/>
            <person name="Paez-Espino D."/>
            <person name="Jungbluth S."/>
            <person name="Walsh D.A."/>
            <person name="Denef V.J."/>
            <person name="McMahon K.D."/>
            <person name="Konstantinidis K.T."/>
            <person name="Eloe-Fadrosh E.A."/>
            <person name="Kyrpides N.C."/>
            <person name="Woyke T."/>
        </authorList>
    </citation>
    <scope>NUCLEOTIDE SEQUENCE</scope>
    <source>
        <strain evidence="2">GVMAG-M-3300027769-26</strain>
    </source>
</reference>
<evidence type="ECO:0000256" key="1">
    <source>
        <dbReference type="SAM" id="MobiDB-lite"/>
    </source>
</evidence>
<accession>A0A6C0L9X0</accession>
<dbReference type="EMBL" id="MN740462">
    <property type="protein sequence ID" value="QHU27769.1"/>
    <property type="molecule type" value="Genomic_DNA"/>
</dbReference>
<name>A0A6C0L9X0_9ZZZZ</name>
<organism evidence="2">
    <name type="scientific">viral metagenome</name>
    <dbReference type="NCBI Taxonomy" id="1070528"/>
    <lineage>
        <taxon>unclassified sequences</taxon>
        <taxon>metagenomes</taxon>
        <taxon>organismal metagenomes</taxon>
    </lineage>
</organism>
<feature type="compositionally biased region" description="Basic residues" evidence="1">
    <location>
        <begin position="107"/>
        <end position="120"/>
    </location>
</feature>
<protein>
    <submittedName>
        <fullName evidence="2">Uncharacterized protein</fullName>
    </submittedName>
</protein>
<feature type="region of interest" description="Disordered" evidence="1">
    <location>
        <begin position="102"/>
        <end position="125"/>
    </location>
</feature>